<feature type="domain" description="CHAT" evidence="1">
    <location>
        <begin position="9"/>
        <end position="149"/>
    </location>
</feature>
<dbReference type="EMBL" id="JADNRY010000162">
    <property type="protein sequence ID" value="KAF9062781.1"/>
    <property type="molecule type" value="Genomic_DNA"/>
</dbReference>
<reference evidence="2" key="1">
    <citation type="submission" date="2020-11" db="EMBL/GenBank/DDBJ databases">
        <authorList>
            <consortium name="DOE Joint Genome Institute"/>
            <person name="Ahrendt S."/>
            <person name="Riley R."/>
            <person name="Andreopoulos W."/>
            <person name="Labutti K."/>
            <person name="Pangilinan J."/>
            <person name="Ruiz-Duenas F.J."/>
            <person name="Barrasa J.M."/>
            <person name="Sanchez-Garcia M."/>
            <person name="Camarero S."/>
            <person name="Miyauchi S."/>
            <person name="Serrano A."/>
            <person name="Linde D."/>
            <person name="Babiker R."/>
            <person name="Drula E."/>
            <person name="Ayuso-Fernandez I."/>
            <person name="Pacheco R."/>
            <person name="Padilla G."/>
            <person name="Ferreira P."/>
            <person name="Barriuso J."/>
            <person name="Kellner H."/>
            <person name="Castanera R."/>
            <person name="Alfaro M."/>
            <person name="Ramirez L."/>
            <person name="Pisabarro A.G."/>
            <person name="Kuo A."/>
            <person name="Tritt A."/>
            <person name="Lipzen A."/>
            <person name="He G."/>
            <person name="Yan M."/>
            <person name="Ng V."/>
            <person name="Cullen D."/>
            <person name="Martin F."/>
            <person name="Rosso M.-N."/>
            <person name="Henrissat B."/>
            <person name="Hibbett D."/>
            <person name="Martinez A.T."/>
            <person name="Grigoriev I.V."/>
        </authorList>
    </citation>
    <scope>NUCLEOTIDE SEQUENCE</scope>
    <source>
        <strain evidence="2">AH 40177</strain>
    </source>
</reference>
<name>A0A9P5PCU6_9AGAR</name>
<dbReference type="Proteomes" id="UP000772434">
    <property type="component" value="Unassembled WGS sequence"/>
</dbReference>
<evidence type="ECO:0000259" key="1">
    <source>
        <dbReference type="Pfam" id="PF12770"/>
    </source>
</evidence>
<evidence type="ECO:0000313" key="2">
    <source>
        <dbReference type="EMBL" id="KAF9062781.1"/>
    </source>
</evidence>
<organism evidence="2 3">
    <name type="scientific">Rhodocollybia butyracea</name>
    <dbReference type="NCBI Taxonomy" id="206335"/>
    <lineage>
        <taxon>Eukaryota</taxon>
        <taxon>Fungi</taxon>
        <taxon>Dikarya</taxon>
        <taxon>Basidiomycota</taxon>
        <taxon>Agaricomycotina</taxon>
        <taxon>Agaricomycetes</taxon>
        <taxon>Agaricomycetidae</taxon>
        <taxon>Agaricales</taxon>
        <taxon>Marasmiineae</taxon>
        <taxon>Omphalotaceae</taxon>
        <taxon>Rhodocollybia</taxon>
    </lineage>
</organism>
<accession>A0A9P5PCU6</accession>
<comment type="caution">
    <text evidence="2">The sequence shown here is derived from an EMBL/GenBank/DDBJ whole genome shotgun (WGS) entry which is preliminary data.</text>
</comment>
<dbReference type="AlphaFoldDB" id="A0A9P5PCU6"/>
<protein>
    <submittedName>
        <fullName evidence="2">CHAT domain-containing protein</fullName>
    </submittedName>
</protein>
<evidence type="ECO:0000313" key="3">
    <source>
        <dbReference type="Proteomes" id="UP000772434"/>
    </source>
</evidence>
<keyword evidence="3" id="KW-1185">Reference proteome</keyword>
<proteinExistence type="predicted"/>
<feature type="non-terminal residue" evidence="2">
    <location>
        <position position="1"/>
    </location>
</feature>
<sequence>ALPNHSWAHFSCHGSRGTPQEPLSSYAVTLSSWLHNAHLSLLKILEMRLPNGELAFLAACHSAAGEPETPDEALSLFVTLQFCGFPRVIGTLWEMTDDDGPPLVERFYEHILRYGIEDSANELNLTIKSLQHNSETADPRRWATFVHIGV</sequence>
<dbReference type="Pfam" id="PF12770">
    <property type="entry name" value="CHAT"/>
    <property type="match status" value="1"/>
</dbReference>
<dbReference type="OrthoDB" id="9991317at2759"/>
<dbReference type="InterPro" id="IPR024983">
    <property type="entry name" value="CHAT_dom"/>
</dbReference>
<gene>
    <name evidence="2" type="ORF">BDP27DRAFT_1233106</name>
</gene>